<evidence type="ECO:0000259" key="4">
    <source>
        <dbReference type="Pfam" id="PF00296"/>
    </source>
</evidence>
<dbReference type="Proteomes" id="UP000077701">
    <property type="component" value="Unassembled WGS sequence"/>
</dbReference>
<evidence type="ECO:0000313" key="5">
    <source>
        <dbReference type="EMBL" id="GAT69220.1"/>
    </source>
</evidence>
<reference evidence="6" key="2">
    <citation type="submission" date="2016-04" db="EMBL/GenBank/DDBJ databases">
        <title>Planomonospora sphaerica JCM9374 whole genome shotgun sequence.</title>
        <authorList>
            <person name="Suzuki T."/>
            <person name="Dohra H."/>
            <person name="Kodani S."/>
        </authorList>
    </citation>
    <scope>NUCLEOTIDE SEQUENCE [LARGE SCALE GENOMIC DNA]</scope>
    <source>
        <strain evidence="6">JCM 9374</strain>
    </source>
</reference>
<dbReference type="InterPro" id="IPR036661">
    <property type="entry name" value="Luciferase-like_sf"/>
</dbReference>
<dbReference type="InterPro" id="IPR050766">
    <property type="entry name" value="Bact_Lucif_Oxidored"/>
</dbReference>
<dbReference type="STRING" id="161355.PS9374_04893"/>
<dbReference type="GO" id="GO:0004497">
    <property type="term" value="F:monooxygenase activity"/>
    <property type="evidence" value="ECO:0007669"/>
    <property type="project" value="UniProtKB-KW"/>
</dbReference>
<accession>A0A171DK69</accession>
<sequence>MGTAGAMRIGVFLVAAGFPGRPPGEVLRDTVEAVVAAEEAGFDDAWIAEHHFMSYGVCPSAATLAGVALGRTTRIRVGTAVSVLSTRHPVDLAEQAAVLDQVSGGRFLLGVGRGGPWVDLEVFGTGLDRFERGFAESLDLLCAALERGEVAADGEFFKFRRVPVVPVARLRPVVACTSPGTAALAAARGLPMLLGMHVGDEEKAAMIRAYDAADPGRADAPTPGPAGRRRAGPGPMGQGRTGPGQEAAPVRGQEGRRDPGHVAAAVGYVADSTAQAVRELRESMPRWLGPGLAGYVPVDGRPRPSRDVPAYVDFLCATHPVGSADHCVASIRRTAAVTGLRHLILMVEGAGEHARTLENIRRLGTEVLPRIR</sequence>
<dbReference type="Pfam" id="PF00296">
    <property type="entry name" value="Bac_luciferase"/>
    <property type="match status" value="1"/>
</dbReference>
<dbReference type="PANTHER" id="PTHR30137:SF8">
    <property type="entry name" value="BLR5498 PROTEIN"/>
    <property type="match status" value="1"/>
</dbReference>
<dbReference type="GO" id="GO:0005829">
    <property type="term" value="C:cytosol"/>
    <property type="evidence" value="ECO:0007669"/>
    <property type="project" value="TreeGrafter"/>
</dbReference>
<dbReference type="Gene3D" id="3.20.20.30">
    <property type="entry name" value="Luciferase-like domain"/>
    <property type="match status" value="2"/>
</dbReference>
<evidence type="ECO:0000256" key="1">
    <source>
        <dbReference type="ARBA" id="ARBA00023002"/>
    </source>
</evidence>
<feature type="domain" description="Luciferase-like" evidence="4">
    <location>
        <begin position="7"/>
        <end position="219"/>
    </location>
</feature>
<evidence type="ECO:0000256" key="2">
    <source>
        <dbReference type="ARBA" id="ARBA00023033"/>
    </source>
</evidence>
<reference evidence="5 6" key="1">
    <citation type="journal article" date="2016" name="Genome Announc.">
        <title>Draft Genome Sequence of Planomonospora sphaerica JCM9374, a Rare Actinomycete.</title>
        <authorList>
            <person name="Dohra H."/>
            <person name="Suzuki T."/>
            <person name="Inoue Y."/>
            <person name="Kodani S."/>
        </authorList>
    </citation>
    <scope>NUCLEOTIDE SEQUENCE [LARGE SCALE GENOMIC DNA]</scope>
    <source>
        <strain evidence="5 6">JCM 9374</strain>
    </source>
</reference>
<feature type="compositionally biased region" description="Low complexity" evidence="3">
    <location>
        <begin position="212"/>
        <end position="221"/>
    </location>
</feature>
<dbReference type="AlphaFoldDB" id="A0A171DK69"/>
<dbReference type="PANTHER" id="PTHR30137">
    <property type="entry name" value="LUCIFERASE-LIKE MONOOXYGENASE"/>
    <property type="match status" value="1"/>
</dbReference>
<dbReference type="SUPFAM" id="SSF51679">
    <property type="entry name" value="Bacterial luciferase-like"/>
    <property type="match status" value="2"/>
</dbReference>
<feature type="region of interest" description="Disordered" evidence="3">
    <location>
        <begin position="212"/>
        <end position="258"/>
    </location>
</feature>
<name>A0A171DK69_9ACTN</name>
<keyword evidence="2 5" id="KW-0503">Monooxygenase</keyword>
<dbReference type="EMBL" id="BDCX01000012">
    <property type="protein sequence ID" value="GAT69220.1"/>
    <property type="molecule type" value="Genomic_DNA"/>
</dbReference>
<comment type="caution">
    <text evidence="5">The sequence shown here is derived from an EMBL/GenBank/DDBJ whole genome shotgun (WGS) entry which is preliminary data.</text>
</comment>
<dbReference type="GO" id="GO:0016705">
    <property type="term" value="F:oxidoreductase activity, acting on paired donors, with incorporation or reduction of molecular oxygen"/>
    <property type="evidence" value="ECO:0007669"/>
    <property type="project" value="InterPro"/>
</dbReference>
<gene>
    <name evidence="5" type="ORF">PS9374_04893</name>
</gene>
<keyword evidence="1" id="KW-0560">Oxidoreductase</keyword>
<evidence type="ECO:0000256" key="3">
    <source>
        <dbReference type="SAM" id="MobiDB-lite"/>
    </source>
</evidence>
<proteinExistence type="predicted"/>
<dbReference type="InterPro" id="IPR011251">
    <property type="entry name" value="Luciferase-like_dom"/>
</dbReference>
<organism evidence="5 6">
    <name type="scientific">Planomonospora sphaerica</name>
    <dbReference type="NCBI Taxonomy" id="161355"/>
    <lineage>
        <taxon>Bacteria</taxon>
        <taxon>Bacillati</taxon>
        <taxon>Actinomycetota</taxon>
        <taxon>Actinomycetes</taxon>
        <taxon>Streptosporangiales</taxon>
        <taxon>Streptosporangiaceae</taxon>
        <taxon>Planomonospora</taxon>
    </lineage>
</organism>
<protein>
    <submittedName>
        <fullName evidence="5">Alkanal monooxygenase</fullName>
    </submittedName>
</protein>
<evidence type="ECO:0000313" key="6">
    <source>
        <dbReference type="Proteomes" id="UP000077701"/>
    </source>
</evidence>
<keyword evidence="6" id="KW-1185">Reference proteome</keyword>